<dbReference type="GO" id="GO:0003700">
    <property type="term" value="F:DNA-binding transcription factor activity"/>
    <property type="evidence" value="ECO:0007669"/>
    <property type="project" value="TreeGrafter"/>
</dbReference>
<evidence type="ECO:0000256" key="3">
    <source>
        <dbReference type="ARBA" id="ARBA00023163"/>
    </source>
</evidence>
<organism evidence="5 6">
    <name type="scientific">Planosporangium flavigriseum</name>
    <dbReference type="NCBI Taxonomy" id="373681"/>
    <lineage>
        <taxon>Bacteria</taxon>
        <taxon>Bacillati</taxon>
        <taxon>Actinomycetota</taxon>
        <taxon>Actinomycetes</taxon>
        <taxon>Micromonosporales</taxon>
        <taxon>Micromonosporaceae</taxon>
        <taxon>Planosporangium</taxon>
    </lineage>
</organism>
<dbReference type="SUPFAM" id="SSF47413">
    <property type="entry name" value="lambda repressor-like DNA-binding domains"/>
    <property type="match status" value="1"/>
</dbReference>
<dbReference type="PROSITE" id="PS50932">
    <property type="entry name" value="HTH_LACI_2"/>
    <property type="match status" value="1"/>
</dbReference>
<dbReference type="Gene3D" id="3.40.50.2300">
    <property type="match status" value="2"/>
</dbReference>
<evidence type="ECO:0000256" key="1">
    <source>
        <dbReference type="ARBA" id="ARBA00023015"/>
    </source>
</evidence>
<gene>
    <name evidence="5" type="ORF">Pfl04_01540</name>
</gene>
<dbReference type="CDD" id="cd06267">
    <property type="entry name" value="PBP1_LacI_sugar_binding-like"/>
    <property type="match status" value="1"/>
</dbReference>
<keyword evidence="1" id="KW-0805">Transcription regulation</keyword>
<protein>
    <submittedName>
        <fullName evidence="5">LacI family transcriptional regulator</fullName>
    </submittedName>
</protein>
<accession>A0A8J3LJK2</accession>
<evidence type="ECO:0000313" key="6">
    <source>
        <dbReference type="Proteomes" id="UP000653674"/>
    </source>
</evidence>
<dbReference type="EMBL" id="BONU01000001">
    <property type="protein sequence ID" value="GIG71750.1"/>
    <property type="molecule type" value="Genomic_DNA"/>
</dbReference>
<dbReference type="Gene3D" id="1.10.260.40">
    <property type="entry name" value="lambda repressor-like DNA-binding domains"/>
    <property type="match status" value="1"/>
</dbReference>
<comment type="caution">
    <text evidence="5">The sequence shown here is derived from an EMBL/GenBank/DDBJ whole genome shotgun (WGS) entry which is preliminary data.</text>
</comment>
<reference evidence="5" key="1">
    <citation type="submission" date="2021-01" db="EMBL/GenBank/DDBJ databases">
        <title>Whole genome shotgun sequence of Planosporangium flavigriseum NBRC 105377.</title>
        <authorList>
            <person name="Komaki H."/>
            <person name="Tamura T."/>
        </authorList>
    </citation>
    <scope>NUCLEOTIDE SEQUENCE</scope>
    <source>
        <strain evidence="5">NBRC 105377</strain>
    </source>
</reference>
<dbReference type="GO" id="GO:0000976">
    <property type="term" value="F:transcription cis-regulatory region binding"/>
    <property type="evidence" value="ECO:0007669"/>
    <property type="project" value="TreeGrafter"/>
</dbReference>
<keyword evidence="6" id="KW-1185">Reference proteome</keyword>
<dbReference type="RefSeq" id="WP_168076334.1">
    <property type="nucleotide sequence ID" value="NZ_BAAAQJ010000026.1"/>
</dbReference>
<dbReference type="SUPFAM" id="SSF53822">
    <property type="entry name" value="Periplasmic binding protein-like I"/>
    <property type="match status" value="1"/>
</dbReference>
<sequence length="339" mass="36131">MSLGAPGRERPTLESVATRAGVSRATASRVVNGSPTVAPHIREAVLRAVADLGYVPNQAARSLVTQRTNSIALVLTESAGRVFSDDPFFPSIVQGASQELDAAGKQLVLMMVNSGASHERVEQYTISGHVDGVMVASMHGVDPLPGTLARMGIPVVVNGRPMGHTSVPYVDADNENGARLAVRHLLDTGRRRIATIAGPQDMTAGIDRLNGYRAELRDSDRRSIIAIGDFTRQSGIAAMRQLLADDPGLDAVFAASDLMADGAMRALRQAGRRVPDDVAVVGFDDNEFARYTEPPLTTVRQPIVDLGRTMARQLLRLAAGETIEPATVLPTELVVRESA</sequence>
<dbReference type="InterPro" id="IPR010982">
    <property type="entry name" value="Lambda_DNA-bd_dom_sf"/>
</dbReference>
<dbReference type="Pfam" id="PF13377">
    <property type="entry name" value="Peripla_BP_3"/>
    <property type="match status" value="1"/>
</dbReference>
<dbReference type="PANTHER" id="PTHR30146">
    <property type="entry name" value="LACI-RELATED TRANSCRIPTIONAL REPRESSOR"/>
    <property type="match status" value="1"/>
</dbReference>
<evidence type="ECO:0000256" key="2">
    <source>
        <dbReference type="ARBA" id="ARBA00023125"/>
    </source>
</evidence>
<name>A0A8J3LJK2_9ACTN</name>
<keyword evidence="2" id="KW-0238">DNA-binding</keyword>
<evidence type="ECO:0000259" key="4">
    <source>
        <dbReference type="PROSITE" id="PS50932"/>
    </source>
</evidence>
<dbReference type="InterPro" id="IPR000843">
    <property type="entry name" value="HTH_LacI"/>
</dbReference>
<feature type="domain" description="HTH lacI-type" evidence="4">
    <location>
        <begin position="11"/>
        <end position="65"/>
    </location>
</feature>
<dbReference type="InterPro" id="IPR046335">
    <property type="entry name" value="LacI/GalR-like_sensor"/>
</dbReference>
<dbReference type="InterPro" id="IPR028082">
    <property type="entry name" value="Peripla_BP_I"/>
</dbReference>
<evidence type="ECO:0000313" key="5">
    <source>
        <dbReference type="EMBL" id="GIG71750.1"/>
    </source>
</evidence>
<proteinExistence type="predicted"/>
<dbReference type="CDD" id="cd01392">
    <property type="entry name" value="HTH_LacI"/>
    <property type="match status" value="1"/>
</dbReference>
<dbReference type="Proteomes" id="UP000653674">
    <property type="component" value="Unassembled WGS sequence"/>
</dbReference>
<dbReference type="Pfam" id="PF00356">
    <property type="entry name" value="LacI"/>
    <property type="match status" value="1"/>
</dbReference>
<dbReference type="PANTHER" id="PTHR30146:SF109">
    <property type="entry name" value="HTH-TYPE TRANSCRIPTIONAL REGULATOR GALS"/>
    <property type="match status" value="1"/>
</dbReference>
<keyword evidence="3" id="KW-0804">Transcription</keyword>
<dbReference type="AlphaFoldDB" id="A0A8J3LJK2"/>
<dbReference type="SMART" id="SM00354">
    <property type="entry name" value="HTH_LACI"/>
    <property type="match status" value="1"/>
</dbReference>